<dbReference type="InterPro" id="IPR013806">
    <property type="entry name" value="Kringle-like"/>
</dbReference>
<feature type="domain" description="Kringle" evidence="4">
    <location>
        <begin position="286"/>
        <end position="379"/>
    </location>
</feature>
<dbReference type="CDD" id="cd00108">
    <property type="entry name" value="KR"/>
    <property type="match status" value="3"/>
</dbReference>
<feature type="domain" description="Kringle" evidence="4">
    <location>
        <begin position="942"/>
        <end position="1028"/>
    </location>
</feature>
<gene>
    <name evidence="5" type="ORF">DSTB1V02_LOCUS8765</name>
</gene>
<dbReference type="PANTHER" id="PTHR24261">
    <property type="entry name" value="PLASMINOGEN-RELATED"/>
    <property type="match status" value="1"/>
</dbReference>
<evidence type="ECO:0000313" key="6">
    <source>
        <dbReference type="Proteomes" id="UP000677054"/>
    </source>
</evidence>
<dbReference type="PROSITE" id="PS50070">
    <property type="entry name" value="KRINGLE_2"/>
    <property type="match status" value="9"/>
</dbReference>
<dbReference type="Pfam" id="PF00051">
    <property type="entry name" value="Kringle"/>
    <property type="match status" value="9"/>
</dbReference>
<feature type="domain" description="Kringle" evidence="4">
    <location>
        <begin position="1158"/>
        <end position="1247"/>
    </location>
</feature>
<dbReference type="Gene3D" id="2.40.20.10">
    <property type="entry name" value="Plasminogen Kringle 4"/>
    <property type="match status" value="9"/>
</dbReference>
<accession>A0A7R9A855</accession>
<feature type="domain" description="Kringle" evidence="4">
    <location>
        <begin position="181"/>
        <end position="260"/>
    </location>
</feature>
<reference evidence="5" key="1">
    <citation type="submission" date="2020-11" db="EMBL/GenBank/DDBJ databases">
        <authorList>
            <person name="Tran Van P."/>
        </authorList>
    </citation>
    <scope>NUCLEOTIDE SEQUENCE</scope>
</reference>
<feature type="disulfide bond" evidence="3">
    <location>
        <begin position="140"/>
        <end position="163"/>
    </location>
</feature>
<dbReference type="SMART" id="SM00130">
    <property type="entry name" value="KR"/>
    <property type="match status" value="9"/>
</dbReference>
<keyword evidence="1 3" id="KW-0420">Kringle</keyword>
<feature type="domain" description="Kringle" evidence="4">
    <location>
        <begin position="1258"/>
        <end position="1338"/>
    </location>
</feature>
<dbReference type="Proteomes" id="UP000677054">
    <property type="component" value="Unassembled WGS sequence"/>
</dbReference>
<evidence type="ECO:0000256" key="3">
    <source>
        <dbReference type="PROSITE-ProRule" id="PRU00121"/>
    </source>
</evidence>
<dbReference type="OrthoDB" id="2431000at2759"/>
<feature type="domain" description="Kringle" evidence="4">
    <location>
        <begin position="1041"/>
        <end position="1123"/>
    </location>
</feature>
<feature type="disulfide bond" evidence="3">
    <location>
        <begin position="1000"/>
        <end position="1023"/>
    </location>
</feature>
<sequence>MDRSLEYRLQFPERRYKAVAMEFLVENLAGCALKCLHTDPQAPCGCFNFRPSDRSCQVIVSGDEEMVPAEDYWAFTRLYPECRKTERGKEYVGRRNKTVTGKDCLRWDSKPNGKPNDFVATLLYEEHFFNEDPGSHENYCRNPTLKERPWCFISDSKIEWEFCDIPLCEDQVPLECKLTQKGGEYMGTKNSTILGIPCKPWLKMPLSSQYRKWSQRIPAFSDEVQEGHNYCRNPGGRPAGPWCYYGTLEHEWQYCDVPFCSLPERETSQIPKFGAIYPNCRMTKMGREYMGNVKTSETGKPCMRWGEFQGKERFPSVMAKHFPLSVDPKQIIPYFQLFINKKFLDALNYCRNPGSGERPWCFVSKNPSIEWEYCDIPFCDDLVPMECKLTHYGGEYQGKKNVSRSGNPCLPWLSRVSSINQYDNVLPAFSDSLDSRHNFCRNPDGAVPSPWCWTTTPGNDPKMEECDIPFCFELLLEHPSNCECVDVFDGFPFILWFKGYLDEERRVYPQCRLTEMGTEYVGSMNKTEQGKNCLRWDKLLHGDRMRNPTDHPPSMSCKHFLYADPQYHKNYCRNPTLKMKPWCYVSDSPIQWEYCDIPFCDSRTPPECKLTVSGGEYAGRKNETNWGLPCQSWNISGNHGFIEEMNRWAAFSDNVLEDGNAICAKRTKTICYARKNHIDFQLPFNMTSAWMCSLYLSIHLFPGVDPLDRSLEYRLQSPEKRYRAVAMEFQVENLARCALKCVHDDLQPPCGVFNFRPSDGSCQLIVSGDNEMVPAEGYWAFTRFSCASMHPKMENVNVVYKGWNGDLPAPPGASVFYTCPHPARFSDGSISHYATCSALLETPWITSFNDRNVRCQLSCASMHPKMENVNVVYEGWNGDLPAPPGASVFYTCPHPARFSDGSISHYATCSALLETPWITSFNDRNVRCQSEKYPDCLLSEMGKEYMGSMNQTEMGKSCLRWDSPELAELFNADSLDGFNPSLFYKEHFINLDPFSHENFCRNPTSKERPWCFVDDGHIHPEYCRVPLCEDLSIRECKVTPKGGEYMGRKNVTISGFPCKPWQDAENKEEDRFATISISSYPDEYKVKHNYCRNPNGNPGGPWCNIKDSGGLDIPWEYCDVTFCVLEDQEEACEAGSQCESNVGEVPPEYPECRMTEMGKEYMGTRGQTESGKICLQWKDKPKSKELEDFMVSHLSIEDARYPPWELRLEAWNNLDWNYCRNPGFRKRPWCFVSYDDLSWEYCNIPLCHSPKEPMECKLTSKGREYAGFTNVAQNGEKCQPWLSQTPNQHSTLPLLPMFPDPGIDSRHSYCRNPNNDGRGPWCYTETGTGPHQCEIPFC</sequence>
<name>A0A7R9A855_9CRUS</name>
<evidence type="ECO:0000313" key="5">
    <source>
        <dbReference type="EMBL" id="CAD7248962.1"/>
    </source>
</evidence>
<dbReference type="InterPro" id="IPR000001">
    <property type="entry name" value="Kringle"/>
</dbReference>
<dbReference type="PRINTS" id="PR00018">
    <property type="entry name" value="KRINGLE"/>
</dbReference>
<dbReference type="InterPro" id="IPR018056">
    <property type="entry name" value="Kringle_CS"/>
</dbReference>
<evidence type="ECO:0000259" key="4">
    <source>
        <dbReference type="PROSITE" id="PS50070"/>
    </source>
</evidence>
<feature type="domain" description="Kringle" evidence="4">
    <location>
        <begin position="87"/>
        <end position="168"/>
    </location>
</feature>
<feature type="disulfide bond" evidence="3">
    <location>
        <begin position="572"/>
        <end position="595"/>
    </location>
</feature>
<dbReference type="InterPro" id="IPR038178">
    <property type="entry name" value="Kringle_sf"/>
</dbReference>
<feature type="disulfide bond" evidence="3">
    <location>
        <begin position="1310"/>
        <end position="1333"/>
    </location>
</feature>
<dbReference type="PROSITE" id="PS00021">
    <property type="entry name" value="KRINGLE_1"/>
    <property type="match status" value="9"/>
</dbReference>
<dbReference type="InterPro" id="IPR050759">
    <property type="entry name" value="Serine_protease_kringle"/>
</dbReference>
<protein>
    <recommendedName>
        <fullName evidence="4">Kringle domain-containing protein</fullName>
    </recommendedName>
</protein>
<feature type="domain" description="Kringle" evidence="4">
    <location>
        <begin position="517"/>
        <end position="600"/>
    </location>
</feature>
<organism evidence="5">
    <name type="scientific">Darwinula stevensoni</name>
    <dbReference type="NCBI Taxonomy" id="69355"/>
    <lineage>
        <taxon>Eukaryota</taxon>
        <taxon>Metazoa</taxon>
        <taxon>Ecdysozoa</taxon>
        <taxon>Arthropoda</taxon>
        <taxon>Crustacea</taxon>
        <taxon>Oligostraca</taxon>
        <taxon>Ostracoda</taxon>
        <taxon>Podocopa</taxon>
        <taxon>Podocopida</taxon>
        <taxon>Darwinulocopina</taxon>
        <taxon>Darwinuloidea</taxon>
        <taxon>Darwinulidae</taxon>
        <taxon>Darwinula</taxon>
    </lineage>
</organism>
<dbReference type="SUPFAM" id="SSF57440">
    <property type="entry name" value="Kringle-like"/>
    <property type="match status" value="9"/>
</dbReference>
<proteinExistence type="predicted"/>
<dbReference type="PANTHER" id="PTHR24261:SF7">
    <property type="entry name" value="KRINGLE DOMAIN-CONTAINING PROTEIN"/>
    <property type="match status" value="1"/>
</dbReference>
<evidence type="ECO:0000256" key="2">
    <source>
        <dbReference type="ARBA" id="ARBA00023157"/>
    </source>
</evidence>
<keyword evidence="2 3" id="KW-1015">Disulfide bond</keyword>
<keyword evidence="6" id="KW-1185">Reference proteome</keyword>
<feature type="disulfide bond" evidence="3">
    <location>
        <begin position="1219"/>
        <end position="1242"/>
    </location>
</feature>
<feature type="domain" description="Kringle" evidence="4">
    <location>
        <begin position="393"/>
        <end position="471"/>
    </location>
</feature>
<dbReference type="EMBL" id="CAJPEV010002080">
    <property type="protein sequence ID" value="CAG0895570.1"/>
    <property type="molecule type" value="Genomic_DNA"/>
</dbReference>
<evidence type="ECO:0000256" key="1">
    <source>
        <dbReference type="ARBA" id="ARBA00022572"/>
    </source>
</evidence>
<dbReference type="EMBL" id="LR901597">
    <property type="protein sequence ID" value="CAD7248962.1"/>
    <property type="molecule type" value="Genomic_DNA"/>
</dbReference>
<comment type="caution">
    <text evidence="3">Lacks conserved residue(s) required for the propagation of feature annotation.</text>
</comment>
<feature type="non-terminal residue" evidence="5">
    <location>
        <position position="1"/>
    </location>
</feature>